<protein>
    <submittedName>
        <fullName evidence="1">Uncharacterized protein</fullName>
    </submittedName>
</protein>
<reference evidence="1 2" key="1">
    <citation type="submission" date="2018-02" db="EMBL/GenBank/DDBJ databases">
        <title>The genomes of Aspergillus section Nigri reveals drivers in fungal speciation.</title>
        <authorList>
            <consortium name="DOE Joint Genome Institute"/>
            <person name="Vesth T.C."/>
            <person name="Nybo J."/>
            <person name="Theobald S."/>
            <person name="Brandl J."/>
            <person name="Frisvad J.C."/>
            <person name="Nielsen K.F."/>
            <person name="Lyhne E.K."/>
            <person name="Kogle M.E."/>
            <person name="Kuo A."/>
            <person name="Riley R."/>
            <person name="Clum A."/>
            <person name="Nolan M."/>
            <person name="Lipzen A."/>
            <person name="Salamov A."/>
            <person name="Henrissat B."/>
            <person name="Wiebenga A."/>
            <person name="De vries R.P."/>
            <person name="Grigoriev I.V."/>
            <person name="Mortensen U.H."/>
            <person name="Andersen M.R."/>
            <person name="Baker S.E."/>
        </authorList>
    </citation>
    <scope>NUCLEOTIDE SEQUENCE [LARGE SCALE GENOMIC DNA]</scope>
    <source>
        <strain evidence="1 2">CBS 112811</strain>
    </source>
</reference>
<evidence type="ECO:0000313" key="2">
    <source>
        <dbReference type="Proteomes" id="UP000249526"/>
    </source>
</evidence>
<dbReference type="RefSeq" id="XP_025515773.1">
    <property type="nucleotide sequence ID" value="XM_025665075.1"/>
</dbReference>
<sequence length="116" mass="13314">MKLSRSLALSFPPIPPFRSSSLVLDLLVWWVSWGFFIVDFNNSGGHWIMFPCFHFSCSCDCPSMAAQVTLTLKERLGRETPNLLPWSYWTLDLADTEASRDTRNRFPRLNSSQSLP</sequence>
<dbReference type="EMBL" id="KZ825061">
    <property type="protein sequence ID" value="RAH57851.1"/>
    <property type="molecule type" value="Genomic_DNA"/>
</dbReference>
<dbReference type="GeneID" id="37168477"/>
<dbReference type="AlphaFoldDB" id="A0A8G1R0J6"/>
<gene>
    <name evidence="1" type="ORF">BO85DRAFT_519756</name>
</gene>
<accession>A0A8G1R0J6</accession>
<dbReference type="Proteomes" id="UP000249526">
    <property type="component" value="Unassembled WGS sequence"/>
</dbReference>
<keyword evidence="2" id="KW-1185">Reference proteome</keyword>
<organism evidence="1 2">
    <name type="scientific">Aspergillus piperis CBS 112811</name>
    <dbReference type="NCBI Taxonomy" id="1448313"/>
    <lineage>
        <taxon>Eukaryota</taxon>
        <taxon>Fungi</taxon>
        <taxon>Dikarya</taxon>
        <taxon>Ascomycota</taxon>
        <taxon>Pezizomycotina</taxon>
        <taxon>Eurotiomycetes</taxon>
        <taxon>Eurotiomycetidae</taxon>
        <taxon>Eurotiales</taxon>
        <taxon>Aspergillaceae</taxon>
        <taxon>Aspergillus</taxon>
        <taxon>Aspergillus subgen. Circumdati</taxon>
    </lineage>
</organism>
<name>A0A8G1R0J6_9EURO</name>
<proteinExistence type="predicted"/>
<evidence type="ECO:0000313" key="1">
    <source>
        <dbReference type="EMBL" id="RAH57851.1"/>
    </source>
</evidence>